<reference evidence="1" key="1">
    <citation type="submission" date="2018-05" db="EMBL/GenBank/DDBJ databases">
        <authorList>
            <person name="Lanie J.A."/>
            <person name="Ng W.-L."/>
            <person name="Kazmierczak K.M."/>
            <person name="Andrzejewski T.M."/>
            <person name="Davidsen T.M."/>
            <person name="Wayne K.J."/>
            <person name="Tettelin H."/>
            <person name="Glass J.I."/>
            <person name="Rusch D."/>
            <person name="Podicherti R."/>
            <person name="Tsui H.-C.T."/>
            <person name="Winkler M.E."/>
        </authorList>
    </citation>
    <scope>NUCLEOTIDE SEQUENCE</scope>
</reference>
<name>A0A382RRA3_9ZZZZ</name>
<sequence>MDRPEYKEQLKVFSNLFEAFKPIKLDWKSKYAGFERILLDSKLVDHWLIVGISHDALMLIASNGFSKTNKGVVRGHIKDRKDRAKHLFTFDFQSSEDAFKYFMKYDKVTLITKNENSIKKGPNDWSKQYPIPPETFPYRCGYATKYTDEALTYLKRLYENEIKSLFRNTQ</sequence>
<protein>
    <submittedName>
        <fullName evidence="1">Uncharacterized protein</fullName>
    </submittedName>
</protein>
<organism evidence="1">
    <name type="scientific">marine metagenome</name>
    <dbReference type="NCBI Taxonomy" id="408172"/>
    <lineage>
        <taxon>unclassified sequences</taxon>
        <taxon>metagenomes</taxon>
        <taxon>ecological metagenomes</taxon>
    </lineage>
</organism>
<dbReference type="EMBL" id="UINC01122996">
    <property type="protein sequence ID" value="SVC99161.1"/>
    <property type="molecule type" value="Genomic_DNA"/>
</dbReference>
<proteinExistence type="predicted"/>
<accession>A0A382RRA3</accession>
<gene>
    <name evidence="1" type="ORF">METZ01_LOCUS352015</name>
</gene>
<evidence type="ECO:0000313" key="1">
    <source>
        <dbReference type="EMBL" id="SVC99161.1"/>
    </source>
</evidence>
<dbReference type="AlphaFoldDB" id="A0A382RRA3"/>